<reference evidence="2 3" key="1">
    <citation type="journal article" date="2019" name="Emerg. Microbes Infect.">
        <title>Comprehensive subspecies identification of 175 nontuberculous mycobacteria species based on 7547 genomic profiles.</title>
        <authorList>
            <person name="Matsumoto Y."/>
            <person name="Kinjo T."/>
            <person name="Motooka D."/>
            <person name="Nabeya D."/>
            <person name="Jung N."/>
            <person name="Uechi K."/>
            <person name="Horii T."/>
            <person name="Iida T."/>
            <person name="Fujita J."/>
            <person name="Nakamura S."/>
        </authorList>
    </citation>
    <scope>NUCLEOTIDE SEQUENCE [LARGE SCALE GENOMIC DNA]</scope>
    <source>
        <strain evidence="2 3">JCM 6396</strain>
    </source>
</reference>
<keyword evidence="1" id="KW-1133">Transmembrane helix</keyword>
<organism evidence="2 3">
    <name type="scientific">Mycolicibacterium duvalii</name>
    <dbReference type="NCBI Taxonomy" id="39688"/>
    <lineage>
        <taxon>Bacteria</taxon>
        <taxon>Bacillati</taxon>
        <taxon>Actinomycetota</taxon>
        <taxon>Actinomycetes</taxon>
        <taxon>Mycobacteriales</taxon>
        <taxon>Mycobacteriaceae</taxon>
        <taxon>Mycolicibacterium</taxon>
    </lineage>
</organism>
<keyword evidence="1" id="KW-0812">Transmembrane</keyword>
<dbReference type="KEGG" id="mdu:MDUV_35360"/>
<feature type="transmembrane region" description="Helical" evidence="1">
    <location>
        <begin position="92"/>
        <end position="114"/>
    </location>
</feature>
<feature type="transmembrane region" description="Helical" evidence="1">
    <location>
        <begin position="50"/>
        <end position="71"/>
    </location>
</feature>
<dbReference type="Proteomes" id="UP000467006">
    <property type="component" value="Chromosome"/>
</dbReference>
<evidence type="ECO:0000256" key="1">
    <source>
        <dbReference type="SAM" id="Phobius"/>
    </source>
</evidence>
<protein>
    <submittedName>
        <fullName evidence="2">Uncharacterized protein</fullName>
    </submittedName>
</protein>
<proteinExistence type="predicted"/>
<dbReference type="EMBL" id="AP022563">
    <property type="protein sequence ID" value="BBX18676.1"/>
    <property type="molecule type" value="Genomic_DNA"/>
</dbReference>
<evidence type="ECO:0000313" key="3">
    <source>
        <dbReference type="Proteomes" id="UP000467006"/>
    </source>
</evidence>
<evidence type="ECO:0000313" key="2">
    <source>
        <dbReference type="EMBL" id="BBX18676.1"/>
    </source>
</evidence>
<accession>A0A7I7K3E6</accession>
<feature type="transmembrane region" description="Helical" evidence="1">
    <location>
        <begin position="134"/>
        <end position="153"/>
    </location>
</feature>
<sequence length="257" mass="27835">MSVGKLPKPANWPMRRAPLVLGLCMLLAGGIYGIVQTAEAVGREDPPATLIAVGFTVWTLGVLAGLVVGRLRSHRLVGEVEESGITFRADTVATVLLGFSFAGAAMTFGLLLVYRGRDGAPLPFSTADRLNQPAVLSTLLVLSLLCVAAILVHGRGRLRLTPMEIENIEVLAVRTASWDDVTDVTDTAPQFRGGKAISIHIRDVRKPFAIGNASGYATNGAALYWMIRHYWLHPENRGELADGRALERLRNENFPIE</sequence>
<gene>
    <name evidence="2" type="ORF">MDUV_35360</name>
</gene>
<dbReference type="AlphaFoldDB" id="A0A7I7K3E6"/>
<name>A0A7I7K3E6_9MYCO</name>
<keyword evidence="1" id="KW-0472">Membrane</keyword>
<keyword evidence="3" id="KW-1185">Reference proteome</keyword>